<proteinExistence type="predicted"/>
<sequence length="164" mass="19859">MVKKRKFRRKMGIGYKDWWDRSCTRRKRAVKTTYRKWKAGKTEKLNYMEEKRKYKECLSRARVFEWFKRFQDGQEDVEGDSCPGRPSMSKTDDNIETISNLVRSDLLMIPKRTRFESVEAVKEKAARVLKQLIEEDFQHCFKQLKIRMERCRNRGGVYIEDDNK</sequence>
<evidence type="ECO:0008006" key="3">
    <source>
        <dbReference type="Google" id="ProtNLM"/>
    </source>
</evidence>
<gene>
    <name evidence="1" type="ORF">ALC62_16008</name>
</gene>
<dbReference type="STRING" id="456900.A0A151I646"/>
<dbReference type="Proteomes" id="UP000078542">
    <property type="component" value="Unassembled WGS sequence"/>
</dbReference>
<dbReference type="PANTHER" id="PTHR46060">
    <property type="entry name" value="MARINER MOS1 TRANSPOSASE-LIKE PROTEIN"/>
    <property type="match status" value="1"/>
</dbReference>
<keyword evidence="2" id="KW-1185">Reference proteome</keyword>
<evidence type="ECO:0000313" key="1">
    <source>
        <dbReference type="EMBL" id="KYM93391.1"/>
    </source>
</evidence>
<dbReference type="AlphaFoldDB" id="A0A151I646"/>
<dbReference type="InterPro" id="IPR052709">
    <property type="entry name" value="Transposase-MT_Hybrid"/>
</dbReference>
<accession>A0A151I646</accession>
<dbReference type="PANTHER" id="PTHR46060:SF3">
    <property type="entry name" value="PROTEIN GVQW3"/>
    <property type="match status" value="1"/>
</dbReference>
<organism evidence="1 2">
    <name type="scientific">Cyphomyrmex costatus</name>
    <dbReference type="NCBI Taxonomy" id="456900"/>
    <lineage>
        <taxon>Eukaryota</taxon>
        <taxon>Metazoa</taxon>
        <taxon>Ecdysozoa</taxon>
        <taxon>Arthropoda</taxon>
        <taxon>Hexapoda</taxon>
        <taxon>Insecta</taxon>
        <taxon>Pterygota</taxon>
        <taxon>Neoptera</taxon>
        <taxon>Endopterygota</taxon>
        <taxon>Hymenoptera</taxon>
        <taxon>Apocrita</taxon>
        <taxon>Aculeata</taxon>
        <taxon>Formicoidea</taxon>
        <taxon>Formicidae</taxon>
        <taxon>Myrmicinae</taxon>
        <taxon>Cyphomyrmex</taxon>
    </lineage>
</organism>
<protein>
    <recommendedName>
        <fullName evidence="3">Mos1 transposase HTH domain-containing protein</fullName>
    </recommendedName>
</protein>
<dbReference type="EMBL" id="KQ978511">
    <property type="protein sequence ID" value="KYM93391.1"/>
    <property type="molecule type" value="Genomic_DNA"/>
</dbReference>
<name>A0A151I646_9HYME</name>
<reference evidence="1 2" key="1">
    <citation type="submission" date="2016-03" db="EMBL/GenBank/DDBJ databases">
        <title>Cyphomyrmex costatus WGS genome.</title>
        <authorList>
            <person name="Nygaard S."/>
            <person name="Hu H."/>
            <person name="Boomsma J."/>
            <person name="Zhang G."/>
        </authorList>
    </citation>
    <scope>NUCLEOTIDE SEQUENCE [LARGE SCALE GENOMIC DNA]</scope>
    <source>
        <strain evidence="1">MS0001</strain>
        <tissue evidence="1">Whole body</tissue>
    </source>
</reference>
<evidence type="ECO:0000313" key="2">
    <source>
        <dbReference type="Proteomes" id="UP000078542"/>
    </source>
</evidence>